<keyword evidence="4" id="KW-0238">DNA-binding</keyword>
<evidence type="ECO:0000259" key="7">
    <source>
        <dbReference type="Pfam" id="PF08784"/>
    </source>
</evidence>
<keyword evidence="9" id="KW-1185">Reference proteome</keyword>
<name>A0A250WXJ7_9CHLO</name>
<evidence type="ECO:0000256" key="4">
    <source>
        <dbReference type="ARBA" id="ARBA00023125"/>
    </source>
</evidence>
<protein>
    <recommendedName>
        <fullName evidence="7">Replication protein A C-terminal domain-containing protein</fullName>
    </recommendedName>
</protein>
<dbReference type="STRING" id="1157962.A0A250WXJ7"/>
<dbReference type="SUPFAM" id="SSF50249">
    <property type="entry name" value="Nucleic acid-binding proteins"/>
    <property type="match status" value="1"/>
</dbReference>
<dbReference type="GO" id="GO:0003697">
    <property type="term" value="F:single-stranded DNA binding"/>
    <property type="evidence" value="ECO:0007669"/>
    <property type="project" value="TreeGrafter"/>
</dbReference>
<dbReference type="EMBL" id="BEGY01000013">
    <property type="protein sequence ID" value="GAX75563.1"/>
    <property type="molecule type" value="Genomic_DNA"/>
</dbReference>
<dbReference type="InterPro" id="IPR014892">
    <property type="entry name" value="RPA_C"/>
</dbReference>
<dbReference type="InterPro" id="IPR040260">
    <property type="entry name" value="RFA2-like"/>
</dbReference>
<dbReference type="CDD" id="cd04478">
    <property type="entry name" value="RPA2_DBD_D"/>
    <property type="match status" value="1"/>
</dbReference>
<organism evidence="8 9">
    <name type="scientific">Chlamydomonas eustigma</name>
    <dbReference type="NCBI Taxonomy" id="1157962"/>
    <lineage>
        <taxon>Eukaryota</taxon>
        <taxon>Viridiplantae</taxon>
        <taxon>Chlorophyta</taxon>
        <taxon>core chlorophytes</taxon>
        <taxon>Chlorophyceae</taxon>
        <taxon>CS clade</taxon>
        <taxon>Chlamydomonadales</taxon>
        <taxon>Chlamydomonadaceae</taxon>
        <taxon>Chlamydomonas</taxon>
    </lineage>
</organism>
<comment type="subcellular location">
    <subcellularLocation>
        <location evidence="1">Nucleus</location>
    </subcellularLocation>
</comment>
<gene>
    <name evidence="8" type="ORF">CEUSTIGMA_g3006.t1</name>
</gene>
<sequence length="279" mass="30518">CDKRGCLAKFCALQLSCFFLFRSPAPGADNPYGDRQKGGSKSAPQTMRNVTIRQILRECEVSSDYDVVDGIPLATFFIVGRIVSRVEAAANIKFKIDDGTGIIEVLHYVEDSNPLISEVAQEWQLNCYVRVCGHLRTLDHKKSMTAFRISLIKDYNEVTYHNLQCIFQHLHLTKGAAPPASAPTSGNASVGYGQKTSSYAQQNFAGGEPKKKALVDVLSVYNQPGLSDDGLSLEAVQSILASRGLNYTAAEITKAVSSLEDEGMLYSTIDNHHRSTAMC</sequence>
<evidence type="ECO:0000256" key="1">
    <source>
        <dbReference type="ARBA" id="ARBA00004123"/>
    </source>
</evidence>
<feature type="signal peptide" evidence="6">
    <location>
        <begin position="1"/>
        <end position="27"/>
    </location>
</feature>
<evidence type="ECO:0000256" key="5">
    <source>
        <dbReference type="ARBA" id="ARBA00023242"/>
    </source>
</evidence>
<dbReference type="Proteomes" id="UP000232323">
    <property type="component" value="Unassembled WGS sequence"/>
</dbReference>
<keyword evidence="6" id="KW-0732">Signal</keyword>
<accession>A0A250WXJ7</accession>
<feature type="non-terminal residue" evidence="8">
    <location>
        <position position="1"/>
    </location>
</feature>
<dbReference type="Pfam" id="PF08784">
    <property type="entry name" value="RPA_C"/>
    <property type="match status" value="1"/>
</dbReference>
<dbReference type="InterPro" id="IPR014646">
    <property type="entry name" value="Rfa2/RPA32"/>
</dbReference>
<reference evidence="8 9" key="1">
    <citation type="submission" date="2017-08" db="EMBL/GenBank/DDBJ databases">
        <title>Acidophilic green algal genome provides insights into adaptation to an acidic environment.</title>
        <authorList>
            <person name="Hirooka S."/>
            <person name="Hirose Y."/>
            <person name="Kanesaki Y."/>
            <person name="Higuchi S."/>
            <person name="Fujiwara T."/>
            <person name="Onuma R."/>
            <person name="Era A."/>
            <person name="Ohbayashi R."/>
            <person name="Uzuka A."/>
            <person name="Nozaki H."/>
            <person name="Yoshikawa H."/>
            <person name="Miyagishima S.Y."/>
        </authorList>
    </citation>
    <scope>NUCLEOTIDE SEQUENCE [LARGE SCALE GENOMIC DNA]</scope>
    <source>
        <strain evidence="8 9">NIES-2499</strain>
    </source>
</reference>
<dbReference type="GO" id="GO:0000781">
    <property type="term" value="C:chromosome, telomeric region"/>
    <property type="evidence" value="ECO:0007669"/>
    <property type="project" value="TreeGrafter"/>
</dbReference>
<dbReference type="GO" id="GO:0006289">
    <property type="term" value="P:nucleotide-excision repair"/>
    <property type="evidence" value="ECO:0007669"/>
    <property type="project" value="TreeGrafter"/>
</dbReference>
<proteinExistence type="inferred from homology"/>
<dbReference type="OrthoDB" id="25571at2759"/>
<comment type="caution">
    <text evidence="8">The sequence shown here is derived from an EMBL/GenBank/DDBJ whole genome shotgun (WGS) entry which is preliminary data.</text>
</comment>
<feature type="domain" description="Replication protein A C-terminal" evidence="7">
    <location>
        <begin position="169"/>
        <end position="272"/>
    </location>
</feature>
<dbReference type="GO" id="GO:0005662">
    <property type="term" value="C:DNA replication factor A complex"/>
    <property type="evidence" value="ECO:0007669"/>
    <property type="project" value="TreeGrafter"/>
</dbReference>
<dbReference type="PIRSF" id="PIRSF036949">
    <property type="entry name" value="RPA32"/>
    <property type="match status" value="1"/>
</dbReference>
<dbReference type="AlphaFoldDB" id="A0A250WXJ7"/>
<dbReference type="PANTHER" id="PTHR13989:SF16">
    <property type="entry name" value="REPLICATION PROTEIN A2"/>
    <property type="match status" value="1"/>
</dbReference>
<keyword evidence="3" id="KW-0235">DNA replication</keyword>
<dbReference type="GO" id="GO:0000724">
    <property type="term" value="P:double-strand break repair via homologous recombination"/>
    <property type="evidence" value="ECO:0007669"/>
    <property type="project" value="TreeGrafter"/>
</dbReference>
<dbReference type="InterPro" id="IPR012340">
    <property type="entry name" value="NA-bd_OB-fold"/>
</dbReference>
<evidence type="ECO:0000256" key="6">
    <source>
        <dbReference type="SAM" id="SignalP"/>
    </source>
</evidence>
<feature type="chain" id="PRO_5012987594" description="Replication protein A C-terminal domain-containing protein" evidence="6">
    <location>
        <begin position="28"/>
        <end position="279"/>
    </location>
</feature>
<keyword evidence="5" id="KW-0539">Nucleus</keyword>
<dbReference type="Gene3D" id="1.10.10.10">
    <property type="entry name" value="Winged helix-like DNA-binding domain superfamily/Winged helix DNA-binding domain"/>
    <property type="match status" value="1"/>
</dbReference>
<dbReference type="PANTHER" id="PTHR13989">
    <property type="entry name" value="REPLICATION PROTEIN A-RELATED"/>
    <property type="match status" value="1"/>
</dbReference>
<dbReference type="Gene3D" id="2.40.50.140">
    <property type="entry name" value="Nucleic acid-binding proteins"/>
    <property type="match status" value="1"/>
</dbReference>
<evidence type="ECO:0000313" key="9">
    <source>
        <dbReference type="Proteomes" id="UP000232323"/>
    </source>
</evidence>
<dbReference type="InterPro" id="IPR036388">
    <property type="entry name" value="WH-like_DNA-bd_sf"/>
</dbReference>
<dbReference type="GO" id="GO:0035861">
    <property type="term" value="C:site of double-strand break"/>
    <property type="evidence" value="ECO:0007669"/>
    <property type="project" value="TreeGrafter"/>
</dbReference>
<comment type="similarity">
    <text evidence="2">Belongs to the replication factor A protein 2 family.</text>
</comment>
<evidence type="ECO:0000313" key="8">
    <source>
        <dbReference type="EMBL" id="GAX75563.1"/>
    </source>
</evidence>
<evidence type="ECO:0000256" key="3">
    <source>
        <dbReference type="ARBA" id="ARBA00022705"/>
    </source>
</evidence>
<evidence type="ECO:0000256" key="2">
    <source>
        <dbReference type="ARBA" id="ARBA00007815"/>
    </source>
</evidence>
<dbReference type="GO" id="GO:0006260">
    <property type="term" value="P:DNA replication"/>
    <property type="evidence" value="ECO:0007669"/>
    <property type="project" value="UniProtKB-KW"/>
</dbReference>